<dbReference type="PRINTS" id="PR01484">
    <property type="entry name" value="PRTACTNFAMLY"/>
</dbReference>
<keyword evidence="1" id="KW-0732">Signal</keyword>
<dbReference type="SUPFAM" id="SSF103515">
    <property type="entry name" value="Autotransporter"/>
    <property type="match status" value="1"/>
</dbReference>
<dbReference type="InterPro" id="IPR051551">
    <property type="entry name" value="Autotransporter_adhesion"/>
</dbReference>
<dbReference type="SUPFAM" id="SSF51126">
    <property type="entry name" value="Pectin lyase-like"/>
    <property type="match status" value="1"/>
</dbReference>
<organism evidence="3 4">
    <name type="scientific">Desulfovibrio piger</name>
    <dbReference type="NCBI Taxonomy" id="901"/>
    <lineage>
        <taxon>Bacteria</taxon>
        <taxon>Pseudomonadati</taxon>
        <taxon>Thermodesulfobacteriota</taxon>
        <taxon>Desulfovibrionia</taxon>
        <taxon>Desulfovibrionales</taxon>
        <taxon>Desulfovibrionaceae</taxon>
        <taxon>Desulfovibrio</taxon>
    </lineage>
</organism>
<dbReference type="InterPro" id="IPR005546">
    <property type="entry name" value="Autotransporte_beta"/>
</dbReference>
<evidence type="ECO:0000313" key="3">
    <source>
        <dbReference type="EMBL" id="SFV73585.1"/>
    </source>
</evidence>
<dbReference type="Pfam" id="PF03797">
    <property type="entry name" value="Autotransporter"/>
    <property type="match status" value="1"/>
</dbReference>
<dbReference type="InterPro" id="IPR036709">
    <property type="entry name" value="Autotransporte_beta_dom_sf"/>
</dbReference>
<dbReference type="GO" id="GO:0019867">
    <property type="term" value="C:outer membrane"/>
    <property type="evidence" value="ECO:0007669"/>
    <property type="project" value="InterPro"/>
</dbReference>
<gene>
    <name evidence="3" type="ORF">DESPIGER_1753</name>
</gene>
<protein>
    <submittedName>
        <fullName evidence="3">Pertactin</fullName>
    </submittedName>
</protein>
<proteinExistence type="predicted"/>
<feature type="domain" description="Autotransporter" evidence="2">
    <location>
        <begin position="185"/>
        <end position="456"/>
    </location>
</feature>
<dbReference type="PANTHER" id="PTHR35037">
    <property type="entry name" value="C-TERMINAL REGION OF AIDA-LIKE PROTEIN"/>
    <property type="match status" value="1"/>
</dbReference>
<evidence type="ECO:0000259" key="2">
    <source>
        <dbReference type="PROSITE" id="PS51208"/>
    </source>
</evidence>
<dbReference type="PROSITE" id="PS51208">
    <property type="entry name" value="AUTOTRANSPORTER"/>
    <property type="match status" value="1"/>
</dbReference>
<dbReference type="RefSeq" id="WP_072335526.1">
    <property type="nucleotide sequence ID" value="NZ_LT630450.1"/>
</dbReference>
<reference evidence="4" key="1">
    <citation type="submission" date="2016-10" db="EMBL/GenBank/DDBJ databases">
        <authorList>
            <person name="Wegmann U."/>
        </authorList>
    </citation>
    <scope>NUCLEOTIDE SEQUENCE [LARGE SCALE GENOMIC DNA]</scope>
</reference>
<dbReference type="EMBL" id="LT630450">
    <property type="protein sequence ID" value="SFV73585.1"/>
    <property type="molecule type" value="Genomic_DNA"/>
</dbReference>
<dbReference type="SMART" id="SM00869">
    <property type="entry name" value="Autotransporter"/>
    <property type="match status" value="1"/>
</dbReference>
<dbReference type="OrthoDB" id="5316376at2"/>
<dbReference type="NCBIfam" id="TIGR01414">
    <property type="entry name" value="autotrans_barl"/>
    <property type="match status" value="1"/>
</dbReference>
<dbReference type="AlphaFoldDB" id="A0A1K1LFU1"/>
<sequence>MDTLFISHRHTGKKEIDLASQPGFNTMRRDWIEDGSTIRLKADLASGKTDQLIIEWPDWQGQFSIHVTPTGAEPGIAETDFLVHLESGNEANCALANPGGKIDAGVYVYELARRELPMPDDPDSDVSFYIAVAPEPPLEWYLRRVGDEKSPTAETVLGLSGMASAYAMWMGQLSDLRERLGEIRYGNGTDGLWVRGFTEKNRLSGLAGIDFSQNFYGTSFGYDRLVKQDDANRWLFGLRGQLTRGEQEIDGLHGGSGDSRSYGIGAYATWQHADGWYADTVLTWDWYDQNLKTRMLDGTRVHGSYHTYAGGISQEVGRMFRFGDGCFIEPQFQLSWYWMKGMDFTTSNGMKVEQDDACALTGRAGLVLGKKWDLSEDRYFQPYLKGGVNHEFMGDQKVTVNGIAFSDDLRGTRLYYGTGFDVQFAPNARFYAEFEREDGHKASTPWSVSAGLRIDF</sequence>
<dbReference type="InterPro" id="IPR011050">
    <property type="entry name" value="Pectin_lyase_fold/virulence"/>
</dbReference>
<evidence type="ECO:0000313" key="4">
    <source>
        <dbReference type="Proteomes" id="UP000186323"/>
    </source>
</evidence>
<evidence type="ECO:0000256" key="1">
    <source>
        <dbReference type="ARBA" id="ARBA00022729"/>
    </source>
</evidence>
<dbReference type="Gene3D" id="2.160.20.20">
    <property type="match status" value="1"/>
</dbReference>
<dbReference type="InterPro" id="IPR012332">
    <property type="entry name" value="Autotransporter_pectin_lyase_C"/>
</dbReference>
<dbReference type="Proteomes" id="UP000186323">
    <property type="component" value="Chromosome I"/>
</dbReference>
<accession>A0A1K1LFU1</accession>
<dbReference type="Gene3D" id="2.40.128.130">
    <property type="entry name" value="Autotransporter beta-domain"/>
    <property type="match status" value="1"/>
</dbReference>
<dbReference type="InterPro" id="IPR003991">
    <property type="entry name" value="Pertactin_virulence_factor"/>
</dbReference>
<name>A0A1K1LFU1_9BACT</name>
<dbReference type="KEGG" id="dpg:DESPIGER_1753"/>
<keyword evidence="4" id="KW-1185">Reference proteome</keyword>
<dbReference type="Pfam" id="PF03212">
    <property type="entry name" value="Pertactin"/>
    <property type="match status" value="1"/>
</dbReference>
<dbReference type="PANTHER" id="PTHR35037:SF7">
    <property type="entry name" value="AUTOTRANSPORTER"/>
    <property type="match status" value="1"/>
</dbReference>
<dbReference type="InterPro" id="IPR004899">
    <property type="entry name" value="Pertactin_central"/>
</dbReference>
<dbReference type="InterPro" id="IPR006315">
    <property type="entry name" value="OM_autotransptr_brl_dom"/>
</dbReference>